<protein>
    <submittedName>
        <fullName evidence="1">TIGR02453 family protein</fullName>
    </submittedName>
</protein>
<gene>
    <name evidence="1" type="ORF">GS398_20115</name>
</gene>
<evidence type="ECO:0000313" key="1">
    <source>
        <dbReference type="EMBL" id="MXV17617.1"/>
    </source>
</evidence>
<dbReference type="EMBL" id="WVHS01000005">
    <property type="protein sequence ID" value="MXV17617.1"/>
    <property type="molecule type" value="Genomic_DNA"/>
</dbReference>
<dbReference type="Proteomes" id="UP000451233">
    <property type="component" value="Unassembled WGS sequence"/>
</dbReference>
<comment type="caution">
    <text evidence="1">The sequence shown here is derived from an EMBL/GenBank/DDBJ whole genome shotgun (WGS) entry which is preliminary data.</text>
</comment>
<dbReference type="PANTHER" id="PTHR36452">
    <property type="entry name" value="CHROMOSOME 12, WHOLE GENOME SHOTGUN SEQUENCE"/>
    <property type="match status" value="1"/>
</dbReference>
<dbReference type="InterPro" id="IPR012808">
    <property type="entry name" value="CHP02453"/>
</dbReference>
<proteinExistence type="predicted"/>
<dbReference type="PANTHER" id="PTHR36452:SF1">
    <property type="entry name" value="DUF2461 DOMAIN-CONTAINING PROTEIN"/>
    <property type="match status" value="1"/>
</dbReference>
<dbReference type="NCBIfam" id="TIGR02453">
    <property type="entry name" value="TIGR02453 family protein"/>
    <property type="match status" value="1"/>
</dbReference>
<accession>A0A7K1Y420</accession>
<reference evidence="1 2" key="1">
    <citation type="submission" date="2019-11" db="EMBL/GenBank/DDBJ databases">
        <title>Pedobacter sp. HMF7056 Genome sequencing and assembly.</title>
        <authorList>
            <person name="Kang H."/>
            <person name="Kim H."/>
            <person name="Joh K."/>
        </authorList>
    </citation>
    <scope>NUCLEOTIDE SEQUENCE [LARGE SCALE GENOMIC DNA]</scope>
    <source>
        <strain evidence="1 2">HMF7056</strain>
    </source>
</reference>
<sequence length="220" mass="24889">MILPSTLTFLVGIAEHNDRDWFQDHKADYDKARENVLEFTRSVIRGIALFDATVPADLDPKSCVMRIYRDIRFSKNKTPYKNNFGIGISRQGKNFDGAGYYLHIQPGESFIAAGSWQPETQQLKAIRQEIDYNGADLLELLNNERFVKLAGDLSAEDQLKTMPKGYPADHPMIHYLKLKSFNAVANLPDSLLTGDQAAEQVVDMFETLHPLVVFLRNAVN</sequence>
<dbReference type="PIRSF" id="PIRSF028451">
    <property type="entry name" value="UCP028451"/>
    <property type="match status" value="1"/>
</dbReference>
<dbReference type="Pfam" id="PF09365">
    <property type="entry name" value="DUF2461"/>
    <property type="match status" value="1"/>
</dbReference>
<name>A0A7K1Y420_9SPHI</name>
<dbReference type="RefSeq" id="WP_160908607.1">
    <property type="nucleotide sequence ID" value="NZ_WVHS01000005.1"/>
</dbReference>
<evidence type="ECO:0000313" key="2">
    <source>
        <dbReference type="Proteomes" id="UP000451233"/>
    </source>
</evidence>
<dbReference type="AlphaFoldDB" id="A0A7K1Y420"/>
<organism evidence="1 2">
    <name type="scientific">Hufsiella ginkgonis</name>
    <dbReference type="NCBI Taxonomy" id="2695274"/>
    <lineage>
        <taxon>Bacteria</taxon>
        <taxon>Pseudomonadati</taxon>
        <taxon>Bacteroidota</taxon>
        <taxon>Sphingobacteriia</taxon>
        <taxon>Sphingobacteriales</taxon>
        <taxon>Sphingobacteriaceae</taxon>
        <taxon>Hufsiella</taxon>
    </lineage>
</organism>
<keyword evidence="2" id="KW-1185">Reference proteome</keyword>
<dbReference type="InterPro" id="IPR015996">
    <property type="entry name" value="UCP028451"/>
</dbReference>